<dbReference type="CDD" id="cd08459">
    <property type="entry name" value="PBP2_DntR_NahR_LinR_like"/>
    <property type="match status" value="1"/>
</dbReference>
<accession>A0A0B3S231</accession>
<dbReference type="PROSITE" id="PS50931">
    <property type="entry name" value="HTH_LYSR"/>
    <property type="match status" value="1"/>
</dbReference>
<keyword evidence="3" id="KW-0238">DNA-binding</keyword>
<dbReference type="SUPFAM" id="SSF53850">
    <property type="entry name" value="Periplasmic binding protein-like II"/>
    <property type="match status" value="1"/>
</dbReference>
<keyword evidence="2" id="KW-0805">Transcription regulation</keyword>
<evidence type="ECO:0000259" key="5">
    <source>
        <dbReference type="PROSITE" id="PS50931"/>
    </source>
</evidence>
<dbReference type="Proteomes" id="UP000030960">
    <property type="component" value="Unassembled WGS sequence"/>
</dbReference>
<dbReference type="PATRIC" id="fig|1515334.3.peg.4680"/>
<feature type="domain" description="HTH lysR-type" evidence="5">
    <location>
        <begin position="4"/>
        <end position="61"/>
    </location>
</feature>
<evidence type="ECO:0000256" key="3">
    <source>
        <dbReference type="ARBA" id="ARBA00023125"/>
    </source>
</evidence>
<evidence type="ECO:0000256" key="1">
    <source>
        <dbReference type="ARBA" id="ARBA00009437"/>
    </source>
</evidence>
<dbReference type="AlphaFoldDB" id="A0A0B3S231"/>
<sequence>MPDIDLRLLRLFLAVYETGSTTRAAVRLGLSQPSVSIGLGKLRAHYGDPLFVQMPGGMTPTPLADHLAGPIRRALDDVGTLSAYRAGFDPSRSTRRFRIAMSDASHLTLLPHLFAAIRRAAPHSSLEASPIDAGLGERLSSGAADIAIGLIPGLEAGFYQRVLYYQGWVAIHRAGHPLGLLTRDSYAGADHVEVTNGTGQSLLHTALEAAGITRRIALSLPGFLGLPSVLTGSDLIATLPRHIGTALSRQAGLGISDCPIPIDSFQVKVHWHARVQADPTNAWLRETAFATLAHLV</sequence>
<keyword evidence="4" id="KW-0804">Transcription</keyword>
<evidence type="ECO:0000313" key="6">
    <source>
        <dbReference type="EMBL" id="KHQ50731.1"/>
    </source>
</evidence>
<protein>
    <submittedName>
        <fullName evidence="6">Transcriptional regulator, LysR family</fullName>
    </submittedName>
</protein>
<comment type="similarity">
    <text evidence="1">Belongs to the LysR transcriptional regulatory family.</text>
</comment>
<proteinExistence type="inferred from homology"/>
<evidence type="ECO:0000256" key="4">
    <source>
        <dbReference type="ARBA" id="ARBA00023163"/>
    </source>
</evidence>
<dbReference type="RefSeq" id="WP_043145581.1">
    <property type="nucleotide sequence ID" value="NZ_JSUQ01000022.1"/>
</dbReference>
<gene>
    <name evidence="6" type="ORF">OA50_04655</name>
</gene>
<dbReference type="PANTHER" id="PTHR30118">
    <property type="entry name" value="HTH-TYPE TRANSCRIPTIONAL REGULATOR LEUO-RELATED"/>
    <property type="match status" value="1"/>
</dbReference>
<dbReference type="InterPro" id="IPR036388">
    <property type="entry name" value="WH-like_DNA-bd_sf"/>
</dbReference>
<keyword evidence="7" id="KW-1185">Reference proteome</keyword>
<dbReference type="EMBL" id="JSUQ01000022">
    <property type="protein sequence ID" value="KHQ50731.1"/>
    <property type="molecule type" value="Genomic_DNA"/>
</dbReference>
<dbReference type="InterPro" id="IPR036390">
    <property type="entry name" value="WH_DNA-bd_sf"/>
</dbReference>
<dbReference type="OrthoDB" id="528082at2"/>
<dbReference type="STRING" id="561184.SAMN05216376_111102"/>
<dbReference type="GO" id="GO:0003700">
    <property type="term" value="F:DNA-binding transcription factor activity"/>
    <property type="evidence" value="ECO:0007669"/>
    <property type="project" value="InterPro"/>
</dbReference>
<dbReference type="InterPro" id="IPR050389">
    <property type="entry name" value="LysR-type_TF"/>
</dbReference>
<name>A0A0B3S231_9RHOB</name>
<dbReference type="Gene3D" id="3.40.190.10">
    <property type="entry name" value="Periplasmic binding protein-like II"/>
    <property type="match status" value="2"/>
</dbReference>
<dbReference type="Gene3D" id="1.10.10.10">
    <property type="entry name" value="Winged helix-like DNA-binding domain superfamily/Winged helix DNA-binding domain"/>
    <property type="match status" value="1"/>
</dbReference>
<dbReference type="Pfam" id="PF03466">
    <property type="entry name" value="LysR_substrate"/>
    <property type="match status" value="1"/>
</dbReference>
<dbReference type="InterPro" id="IPR005119">
    <property type="entry name" value="LysR_subst-bd"/>
</dbReference>
<dbReference type="GO" id="GO:0003677">
    <property type="term" value="F:DNA binding"/>
    <property type="evidence" value="ECO:0007669"/>
    <property type="project" value="UniProtKB-KW"/>
</dbReference>
<reference evidence="6 7" key="1">
    <citation type="submission" date="2014-10" db="EMBL/GenBank/DDBJ databases">
        <title>Genome sequence of Ponticoccus sp. strain UMTAT08 isolated from clonal culture of toxic dinoflagellate Alexandrium tamiyavanichii.</title>
        <authorList>
            <person name="Gan H.Y."/>
            <person name="Muhd D.-D."/>
            <person name="Mohd Noor M.E."/>
            <person name="Yeong Y.S."/>
            <person name="Usup G."/>
        </authorList>
    </citation>
    <scope>NUCLEOTIDE SEQUENCE [LARGE SCALE GENOMIC DNA]</scope>
    <source>
        <strain evidence="6 7">UMTAT08</strain>
    </source>
</reference>
<evidence type="ECO:0000313" key="7">
    <source>
        <dbReference type="Proteomes" id="UP000030960"/>
    </source>
</evidence>
<evidence type="ECO:0000256" key="2">
    <source>
        <dbReference type="ARBA" id="ARBA00023015"/>
    </source>
</evidence>
<dbReference type="InterPro" id="IPR000847">
    <property type="entry name" value="LysR_HTH_N"/>
</dbReference>
<dbReference type="PANTHER" id="PTHR30118:SF15">
    <property type="entry name" value="TRANSCRIPTIONAL REGULATORY PROTEIN"/>
    <property type="match status" value="1"/>
</dbReference>
<dbReference type="Pfam" id="PF00126">
    <property type="entry name" value="HTH_1"/>
    <property type="match status" value="1"/>
</dbReference>
<organism evidence="6 7">
    <name type="scientific">Mameliella alba</name>
    <dbReference type="NCBI Taxonomy" id="561184"/>
    <lineage>
        <taxon>Bacteria</taxon>
        <taxon>Pseudomonadati</taxon>
        <taxon>Pseudomonadota</taxon>
        <taxon>Alphaproteobacteria</taxon>
        <taxon>Rhodobacterales</taxon>
        <taxon>Roseobacteraceae</taxon>
        <taxon>Mameliella</taxon>
    </lineage>
</organism>
<comment type="caution">
    <text evidence="6">The sequence shown here is derived from an EMBL/GenBank/DDBJ whole genome shotgun (WGS) entry which is preliminary data.</text>
</comment>
<dbReference type="SUPFAM" id="SSF46785">
    <property type="entry name" value="Winged helix' DNA-binding domain"/>
    <property type="match status" value="1"/>
</dbReference>